<dbReference type="GO" id="GO:0009055">
    <property type="term" value="F:electron transfer activity"/>
    <property type="evidence" value="ECO:0007669"/>
    <property type="project" value="InterPro"/>
</dbReference>
<organism evidence="15 16">
    <name type="scientific">Mangrovicoccus algicola</name>
    <dbReference type="NCBI Taxonomy" id="2771008"/>
    <lineage>
        <taxon>Bacteria</taxon>
        <taxon>Pseudomonadati</taxon>
        <taxon>Pseudomonadota</taxon>
        <taxon>Alphaproteobacteria</taxon>
        <taxon>Rhodobacterales</taxon>
        <taxon>Paracoccaceae</taxon>
        <taxon>Mangrovicoccus</taxon>
    </lineage>
</organism>
<sequence length="404" mass="42567">MPASPPRNTRHSYGSVAKTFHWLTALLILSLWPLGYVAHAWPYDSAAALATKATLFSLHKTLGVTLFFVALARILWALGQPRPALLHPERRLESLAAETVHWVLYGALVAVPLAGWIDHAATEGFAPIWWPFGQSLPLVPKSPAVSALFGSLHSVFAWLLLGAVGLHVAGALKHHLIDRDATLRRMLPGRVAVAAPQAAHRHLPAAAAALAVWAVAVAVGLNGARPVPGGSPAAPALEQAASDWTVEDGSLEITVHQFGSDVTGRFADWTAVISFDPEAGPGPAGDAVIRISVPSLTLGTVTEQARGAEFFDASGFPEAVFEAGLERLEDGSYLARGTLELKGRQVPVELPFTLAMQDGAARATGSVTLDRRDFGIGTANHPDEGSLGFAVRVDIALTARPAGS</sequence>
<dbReference type="GO" id="GO:0005886">
    <property type="term" value="C:plasma membrane"/>
    <property type="evidence" value="ECO:0007669"/>
    <property type="project" value="UniProtKB-SubCell"/>
</dbReference>
<feature type="transmembrane region" description="Helical" evidence="13">
    <location>
        <begin position="155"/>
        <end position="176"/>
    </location>
</feature>
<dbReference type="SUPFAM" id="SSF101874">
    <property type="entry name" value="YceI-like"/>
    <property type="match status" value="1"/>
</dbReference>
<dbReference type="PANTHER" id="PTHR30529:SF1">
    <property type="entry name" value="CYTOCHROME B561 HOMOLOG 2"/>
    <property type="match status" value="1"/>
</dbReference>
<dbReference type="PANTHER" id="PTHR30529">
    <property type="entry name" value="CYTOCHROME B561"/>
    <property type="match status" value="1"/>
</dbReference>
<keyword evidence="16" id="KW-1185">Reference proteome</keyword>
<reference evidence="15" key="1">
    <citation type="submission" date="2020-09" db="EMBL/GenBank/DDBJ databases">
        <title>A novel bacterium of genus Mangrovicoccus, isolated from South China Sea.</title>
        <authorList>
            <person name="Huang H."/>
            <person name="Mo K."/>
            <person name="Hu Y."/>
        </authorList>
    </citation>
    <scope>NUCLEOTIDE SEQUENCE</scope>
    <source>
        <strain evidence="15">HB182678</strain>
    </source>
</reference>
<feature type="transmembrane region" description="Helical" evidence="13">
    <location>
        <begin position="99"/>
        <end position="117"/>
    </location>
</feature>
<keyword evidence="7" id="KW-0479">Metal-binding</keyword>
<keyword evidence="9 13" id="KW-1133">Transmembrane helix</keyword>
<comment type="subcellular location">
    <subcellularLocation>
        <location evidence="2">Cell membrane</location>
        <topology evidence="2">Multi-pass membrane protein</topology>
    </subcellularLocation>
</comment>
<dbReference type="InterPro" id="IPR016174">
    <property type="entry name" value="Di-haem_cyt_TM"/>
</dbReference>
<dbReference type="SUPFAM" id="SSF81342">
    <property type="entry name" value="Transmembrane di-heme cytochromes"/>
    <property type="match status" value="1"/>
</dbReference>
<dbReference type="Gene3D" id="2.40.128.110">
    <property type="entry name" value="Lipid/polyisoprenoid-binding, YceI-like"/>
    <property type="match status" value="1"/>
</dbReference>
<evidence type="ECO:0000256" key="12">
    <source>
        <dbReference type="ARBA" id="ARBA00037975"/>
    </source>
</evidence>
<keyword evidence="8" id="KW-0249">Electron transport</keyword>
<comment type="cofactor">
    <cofactor evidence="1">
        <name>heme b</name>
        <dbReference type="ChEBI" id="CHEBI:60344"/>
    </cofactor>
</comment>
<dbReference type="Gene3D" id="1.20.950.20">
    <property type="entry name" value="Transmembrane di-heme cytochromes, Chain C"/>
    <property type="match status" value="1"/>
</dbReference>
<dbReference type="InterPro" id="IPR052168">
    <property type="entry name" value="Cytochrome_b561_oxidase"/>
</dbReference>
<feature type="domain" description="Lipid/polyisoprenoid-binding YceI-like" evidence="14">
    <location>
        <begin position="243"/>
        <end position="400"/>
    </location>
</feature>
<dbReference type="Pfam" id="PF04264">
    <property type="entry name" value="YceI"/>
    <property type="match status" value="1"/>
</dbReference>
<evidence type="ECO:0000256" key="10">
    <source>
        <dbReference type="ARBA" id="ARBA00023004"/>
    </source>
</evidence>
<feature type="transmembrane region" description="Helical" evidence="13">
    <location>
        <begin position="61"/>
        <end position="78"/>
    </location>
</feature>
<keyword evidence="3" id="KW-0813">Transport</keyword>
<keyword evidence="6 13" id="KW-0812">Transmembrane</keyword>
<dbReference type="SMART" id="SM00867">
    <property type="entry name" value="YceI"/>
    <property type="match status" value="1"/>
</dbReference>
<evidence type="ECO:0000313" key="15">
    <source>
        <dbReference type="EMBL" id="MBE3636943.1"/>
    </source>
</evidence>
<dbReference type="InterPro" id="IPR036761">
    <property type="entry name" value="TTHA0802/YceI-like_sf"/>
</dbReference>
<dbReference type="EMBL" id="JACVXA010000004">
    <property type="protein sequence ID" value="MBE3636943.1"/>
    <property type="molecule type" value="Genomic_DNA"/>
</dbReference>
<comment type="similarity">
    <text evidence="12">Belongs to the cytochrome b561 family.</text>
</comment>
<evidence type="ECO:0000256" key="7">
    <source>
        <dbReference type="ARBA" id="ARBA00022723"/>
    </source>
</evidence>
<feature type="transmembrane region" description="Helical" evidence="13">
    <location>
        <begin position="20"/>
        <end position="41"/>
    </location>
</feature>
<keyword evidence="11 13" id="KW-0472">Membrane</keyword>
<evidence type="ECO:0000256" key="9">
    <source>
        <dbReference type="ARBA" id="ARBA00022989"/>
    </source>
</evidence>
<accession>A0A8J7CYT7</accession>
<evidence type="ECO:0000256" key="4">
    <source>
        <dbReference type="ARBA" id="ARBA00022475"/>
    </source>
</evidence>
<dbReference type="AlphaFoldDB" id="A0A8J7CYT7"/>
<gene>
    <name evidence="15" type="ORF">ICN82_01840</name>
</gene>
<evidence type="ECO:0000256" key="3">
    <source>
        <dbReference type="ARBA" id="ARBA00022448"/>
    </source>
</evidence>
<dbReference type="InterPro" id="IPR011577">
    <property type="entry name" value="Cyt_b561_bac/Ni-Hgenase"/>
</dbReference>
<evidence type="ECO:0000256" key="2">
    <source>
        <dbReference type="ARBA" id="ARBA00004651"/>
    </source>
</evidence>
<protein>
    <submittedName>
        <fullName evidence="15">Cytochrome b/b6 domain-containing protein</fullName>
    </submittedName>
</protein>
<dbReference type="GO" id="GO:0020037">
    <property type="term" value="F:heme binding"/>
    <property type="evidence" value="ECO:0007669"/>
    <property type="project" value="TreeGrafter"/>
</dbReference>
<comment type="caution">
    <text evidence="15">The sequence shown here is derived from an EMBL/GenBank/DDBJ whole genome shotgun (WGS) entry which is preliminary data.</text>
</comment>
<evidence type="ECO:0000256" key="8">
    <source>
        <dbReference type="ARBA" id="ARBA00022982"/>
    </source>
</evidence>
<keyword evidence="10" id="KW-0408">Iron</keyword>
<dbReference type="InterPro" id="IPR007372">
    <property type="entry name" value="Lipid/polyisoprenoid-bd_YceI"/>
</dbReference>
<evidence type="ECO:0000256" key="11">
    <source>
        <dbReference type="ARBA" id="ARBA00023136"/>
    </source>
</evidence>
<evidence type="ECO:0000256" key="5">
    <source>
        <dbReference type="ARBA" id="ARBA00022617"/>
    </source>
</evidence>
<proteinExistence type="inferred from homology"/>
<dbReference type="GO" id="GO:0022904">
    <property type="term" value="P:respiratory electron transport chain"/>
    <property type="evidence" value="ECO:0007669"/>
    <property type="project" value="InterPro"/>
</dbReference>
<keyword evidence="4" id="KW-1003">Cell membrane</keyword>
<evidence type="ECO:0000259" key="14">
    <source>
        <dbReference type="SMART" id="SM00867"/>
    </source>
</evidence>
<evidence type="ECO:0000313" key="16">
    <source>
        <dbReference type="Proteomes" id="UP000609121"/>
    </source>
</evidence>
<evidence type="ECO:0000256" key="1">
    <source>
        <dbReference type="ARBA" id="ARBA00001970"/>
    </source>
</evidence>
<keyword evidence="5" id="KW-0349">Heme</keyword>
<dbReference type="GO" id="GO:0046872">
    <property type="term" value="F:metal ion binding"/>
    <property type="evidence" value="ECO:0007669"/>
    <property type="project" value="UniProtKB-KW"/>
</dbReference>
<evidence type="ECO:0000256" key="6">
    <source>
        <dbReference type="ARBA" id="ARBA00022692"/>
    </source>
</evidence>
<evidence type="ECO:0000256" key="13">
    <source>
        <dbReference type="SAM" id="Phobius"/>
    </source>
</evidence>
<dbReference type="Pfam" id="PF01292">
    <property type="entry name" value="Ni_hydr_CYTB"/>
    <property type="match status" value="1"/>
</dbReference>
<name>A0A8J7CYT7_9RHOB</name>
<dbReference type="RefSeq" id="WP_193179128.1">
    <property type="nucleotide sequence ID" value="NZ_JACVXA010000004.1"/>
</dbReference>
<dbReference type="Proteomes" id="UP000609121">
    <property type="component" value="Unassembled WGS sequence"/>
</dbReference>